<dbReference type="KEGG" id="ppsr:I6J18_15930"/>
<dbReference type="GO" id="GO:0005737">
    <property type="term" value="C:cytoplasm"/>
    <property type="evidence" value="ECO:0007669"/>
    <property type="project" value="TreeGrafter"/>
</dbReference>
<keyword evidence="4" id="KW-1185">Reference proteome</keyword>
<dbReference type="PANTHER" id="PTHR46333:SF2">
    <property type="entry name" value="CYTOKINESIS PROTEIN 3"/>
    <property type="match status" value="1"/>
</dbReference>
<keyword evidence="1" id="KW-0732">Signal</keyword>
<dbReference type="SUPFAM" id="SSF54001">
    <property type="entry name" value="Cysteine proteinases"/>
    <property type="match status" value="1"/>
</dbReference>
<dbReference type="Pfam" id="PF16472">
    <property type="entry name" value="DUF5050"/>
    <property type="match status" value="1"/>
</dbReference>
<gene>
    <name evidence="3" type="ORF">I6J18_15930</name>
</gene>
<name>A0A974RZ61_PERPY</name>
<feature type="domain" description="Transglutaminase-like" evidence="2">
    <location>
        <begin position="161"/>
        <end position="217"/>
    </location>
</feature>
<dbReference type="EMBL" id="CP068053">
    <property type="protein sequence ID" value="QQS99123.1"/>
    <property type="molecule type" value="Genomic_DNA"/>
</dbReference>
<organism evidence="3 4">
    <name type="scientific">Peribacillus psychrosaccharolyticus</name>
    <name type="common">Bacillus psychrosaccharolyticus</name>
    <dbReference type="NCBI Taxonomy" id="1407"/>
    <lineage>
        <taxon>Bacteria</taxon>
        <taxon>Bacillati</taxon>
        <taxon>Bacillota</taxon>
        <taxon>Bacilli</taxon>
        <taxon>Bacillales</taxon>
        <taxon>Bacillaceae</taxon>
        <taxon>Peribacillus</taxon>
    </lineage>
</organism>
<dbReference type="Pfam" id="PF01841">
    <property type="entry name" value="Transglut_core"/>
    <property type="match status" value="1"/>
</dbReference>
<feature type="chain" id="PRO_5037471102" evidence="1">
    <location>
        <begin position="30"/>
        <end position="371"/>
    </location>
</feature>
<dbReference type="InterPro" id="IPR038765">
    <property type="entry name" value="Papain-like_cys_pep_sf"/>
</dbReference>
<reference evidence="3 4" key="1">
    <citation type="submission" date="2021-01" db="EMBL/GenBank/DDBJ databases">
        <title>FDA dAtabase for Regulatory Grade micrObial Sequences (FDA-ARGOS): Supporting development and validation of Infectious Disease Dx tests.</title>
        <authorList>
            <person name="Nelson B."/>
            <person name="Plummer A."/>
            <person name="Tallon L."/>
            <person name="Sadzewicz L."/>
            <person name="Zhao X."/>
            <person name="Boylan J."/>
            <person name="Ott S."/>
            <person name="Bowen H."/>
            <person name="Vavikolanu K."/>
            <person name="Mehta A."/>
            <person name="Aluvathingal J."/>
            <person name="Nadendla S."/>
            <person name="Myers T."/>
            <person name="Yan Y."/>
            <person name="Sichtig H."/>
        </authorList>
    </citation>
    <scope>NUCLEOTIDE SEQUENCE [LARGE SCALE GENOMIC DNA]</scope>
    <source>
        <strain evidence="3 4">FDAARGOS_1161</strain>
    </source>
</reference>
<protein>
    <submittedName>
        <fullName evidence="3">DUF5050 domain-containing protein</fullName>
    </submittedName>
</protein>
<dbReference type="InterPro" id="IPR052557">
    <property type="entry name" value="CAP/Cytokinesis_protein"/>
</dbReference>
<dbReference type="PANTHER" id="PTHR46333">
    <property type="entry name" value="CYTOKINESIS PROTEIN 3"/>
    <property type="match status" value="1"/>
</dbReference>
<evidence type="ECO:0000313" key="4">
    <source>
        <dbReference type="Proteomes" id="UP000595254"/>
    </source>
</evidence>
<dbReference type="RefSeq" id="WP_152526481.1">
    <property type="nucleotide sequence ID" value="NZ_CP068053.1"/>
</dbReference>
<evidence type="ECO:0000313" key="3">
    <source>
        <dbReference type="EMBL" id="QQS99123.1"/>
    </source>
</evidence>
<accession>A0A974RZ61</accession>
<evidence type="ECO:0000256" key="1">
    <source>
        <dbReference type="SAM" id="SignalP"/>
    </source>
</evidence>
<dbReference type="AlphaFoldDB" id="A0A974RZ61"/>
<dbReference type="Gene3D" id="2.120.10.30">
    <property type="entry name" value="TolB, C-terminal domain"/>
    <property type="match status" value="1"/>
</dbReference>
<dbReference type="InterPro" id="IPR011042">
    <property type="entry name" value="6-blade_b-propeller_TolB-like"/>
</dbReference>
<feature type="signal peptide" evidence="1">
    <location>
        <begin position="1"/>
        <end position="29"/>
    </location>
</feature>
<dbReference type="InterPro" id="IPR002931">
    <property type="entry name" value="Transglutaminase-like"/>
</dbReference>
<dbReference type="SMART" id="SM00460">
    <property type="entry name" value="TGc"/>
    <property type="match status" value="1"/>
</dbReference>
<sequence>MIRKKLMLFICIFFGVGLFVFSLPSSSTAASDPLYTLLYNGLKEYQTKISLGKYGADTVKVADTYERVLNDHPEIFYTKHQFIYNAQAFYPQYIGSKKQIEKMKIALNKKADAVVKIAKTKKTQAERVIYLHDYLVNSTEYDTENYLKDSVPESSFTAYGALIKGTAVCDGYAKALKILLNKAGIWAVRVTGEGKGVPHAWNLVKVDGKYFYVDATWNDPVAEDQSPILAYNYLLVPESLLAKDHTWNKKGLPKASSTKYKYLYTLEDFARYQSYVYYVNDKDAKLFRMNLNGSGKKQVSRTSSSAIYSLKAAGDTLYFINLTDNQHLYKMKLTGNNEWRVIKKSVSRLSIKGKYLYFYNNKTKKTEKTKI</sequence>
<evidence type="ECO:0000259" key="2">
    <source>
        <dbReference type="SMART" id="SM00460"/>
    </source>
</evidence>
<proteinExistence type="predicted"/>
<dbReference type="Proteomes" id="UP000595254">
    <property type="component" value="Chromosome"/>
</dbReference>
<dbReference type="Gene3D" id="3.10.620.30">
    <property type="match status" value="1"/>
</dbReference>
<dbReference type="SUPFAM" id="SSF63825">
    <property type="entry name" value="YWTD domain"/>
    <property type="match status" value="1"/>
</dbReference>
<dbReference type="InterPro" id="IPR032485">
    <property type="entry name" value="LRP1-like_beta_prop"/>
</dbReference>